<protein>
    <submittedName>
        <fullName evidence="4">HAD-IA family hydrolase</fullName>
    </submittedName>
</protein>
<dbReference type="SFLD" id="SFLDG01129">
    <property type="entry name" value="C1.5:_HAD__Beta-PGM__Phosphata"/>
    <property type="match status" value="1"/>
</dbReference>
<evidence type="ECO:0000256" key="1">
    <source>
        <dbReference type="ARBA" id="ARBA00006171"/>
    </source>
</evidence>
<evidence type="ECO:0000256" key="2">
    <source>
        <dbReference type="ARBA" id="ARBA00022723"/>
    </source>
</evidence>
<dbReference type="SFLD" id="SFLDS00003">
    <property type="entry name" value="Haloacid_Dehalogenase"/>
    <property type="match status" value="1"/>
</dbReference>
<dbReference type="FunFam" id="3.40.50.1000:FF:000036">
    <property type="entry name" value="HAD family hydrolase"/>
    <property type="match status" value="1"/>
</dbReference>
<dbReference type="AlphaFoldDB" id="A0A845A8X5"/>
<dbReference type="Gene3D" id="3.40.50.1000">
    <property type="entry name" value="HAD superfamily/HAD-like"/>
    <property type="match status" value="1"/>
</dbReference>
<dbReference type="PRINTS" id="PR00413">
    <property type="entry name" value="HADHALOGNASE"/>
</dbReference>
<reference evidence="4 5" key="1">
    <citation type="submission" date="2019-12" db="EMBL/GenBank/DDBJ databases">
        <title>Genomic-based taxomic classification of the family Erythrobacteraceae.</title>
        <authorList>
            <person name="Xu L."/>
        </authorList>
    </citation>
    <scope>NUCLEOTIDE SEQUENCE [LARGE SCALE GENOMIC DNA]</scope>
    <source>
        <strain evidence="4 5">RC4-10-4</strain>
    </source>
</reference>
<accession>A0A845A8X5</accession>
<dbReference type="InterPro" id="IPR006439">
    <property type="entry name" value="HAD-SF_hydro_IA"/>
</dbReference>
<dbReference type="Pfam" id="PF00702">
    <property type="entry name" value="Hydrolase"/>
    <property type="match status" value="1"/>
</dbReference>
<dbReference type="Gene3D" id="1.10.150.240">
    <property type="entry name" value="Putative phosphatase, domain 2"/>
    <property type="match status" value="1"/>
</dbReference>
<proteinExistence type="inferred from homology"/>
<evidence type="ECO:0000313" key="4">
    <source>
        <dbReference type="EMBL" id="MXO94019.1"/>
    </source>
</evidence>
<dbReference type="Proteomes" id="UP000460626">
    <property type="component" value="Unassembled WGS sequence"/>
</dbReference>
<evidence type="ECO:0000313" key="5">
    <source>
        <dbReference type="Proteomes" id="UP000460626"/>
    </source>
</evidence>
<dbReference type="InterPro" id="IPR044999">
    <property type="entry name" value="CbbY-like"/>
</dbReference>
<organism evidence="4 5">
    <name type="scientific">Aurantiacibacter arachoides</name>
    <dbReference type="NCBI Taxonomy" id="1850444"/>
    <lineage>
        <taxon>Bacteria</taxon>
        <taxon>Pseudomonadati</taxon>
        <taxon>Pseudomonadota</taxon>
        <taxon>Alphaproteobacteria</taxon>
        <taxon>Sphingomonadales</taxon>
        <taxon>Erythrobacteraceae</taxon>
        <taxon>Aurantiacibacter</taxon>
    </lineage>
</organism>
<dbReference type="RefSeq" id="WP_131453291.1">
    <property type="nucleotide sequence ID" value="NZ_BMJK01000001.1"/>
</dbReference>
<dbReference type="PANTHER" id="PTHR42896:SF2">
    <property type="entry name" value="CBBY-LIKE PROTEIN"/>
    <property type="match status" value="1"/>
</dbReference>
<dbReference type="GO" id="GO:0016787">
    <property type="term" value="F:hydrolase activity"/>
    <property type="evidence" value="ECO:0007669"/>
    <property type="project" value="UniProtKB-KW"/>
</dbReference>
<dbReference type="EMBL" id="WTYH01000001">
    <property type="protein sequence ID" value="MXO94019.1"/>
    <property type="molecule type" value="Genomic_DNA"/>
</dbReference>
<dbReference type="InterPro" id="IPR023214">
    <property type="entry name" value="HAD_sf"/>
</dbReference>
<dbReference type="NCBIfam" id="TIGR01509">
    <property type="entry name" value="HAD-SF-IA-v3"/>
    <property type="match status" value="1"/>
</dbReference>
<dbReference type="InterPro" id="IPR023198">
    <property type="entry name" value="PGP-like_dom2"/>
</dbReference>
<keyword evidence="3 4" id="KW-0378">Hydrolase</keyword>
<dbReference type="InterPro" id="IPR036412">
    <property type="entry name" value="HAD-like_sf"/>
</dbReference>
<keyword evidence="5" id="KW-1185">Reference proteome</keyword>
<dbReference type="GO" id="GO:0000287">
    <property type="term" value="F:magnesium ion binding"/>
    <property type="evidence" value="ECO:0007669"/>
    <property type="project" value="UniProtKB-ARBA"/>
</dbReference>
<dbReference type="PANTHER" id="PTHR42896">
    <property type="entry name" value="XYLULOSE-1,5-BISPHOSPHATE (XUBP) PHOSPHATASE"/>
    <property type="match status" value="1"/>
</dbReference>
<gene>
    <name evidence="4" type="ORF">GRI62_10445</name>
</gene>
<comment type="caution">
    <text evidence="4">The sequence shown here is derived from an EMBL/GenBank/DDBJ whole genome shotgun (WGS) entry which is preliminary data.</text>
</comment>
<dbReference type="OrthoDB" id="9797743at2"/>
<comment type="similarity">
    <text evidence="1">Belongs to the HAD-like hydrolase superfamily. CbbY/CbbZ/Gph/YieH family.</text>
</comment>
<keyword evidence="2" id="KW-0479">Metal-binding</keyword>
<name>A0A845A8X5_9SPHN</name>
<dbReference type="SUPFAM" id="SSF56784">
    <property type="entry name" value="HAD-like"/>
    <property type="match status" value="1"/>
</dbReference>
<sequence>MRPEAIIFDCDGVLVDTERDAHRVGFNRAFAQFGIDAEWDVEQYGRLLQVAGGKERMTAYFDQAGWPEAQVDEHGGRAELIAALHKAKTAIVSAMVRDLPLRPGVLRIVDEAVAAGVRLGVCTTSNPKFIDAVLDLMGAERKARFEFVHAGDVVSRKKPDPEIYELATRSLGLDPADCVVIEDSRNGLLAAHGAGYPVLVTTSTYTVDEDFAQAARVVPELGDAPDAGITLADLAALTRRAVT</sequence>
<evidence type="ECO:0000256" key="3">
    <source>
        <dbReference type="ARBA" id="ARBA00022801"/>
    </source>
</evidence>